<dbReference type="InterPro" id="IPR027417">
    <property type="entry name" value="P-loop_NTPase"/>
</dbReference>
<evidence type="ECO:0000313" key="8">
    <source>
        <dbReference type="Proteomes" id="UP000290572"/>
    </source>
</evidence>
<reference evidence="7 8" key="1">
    <citation type="submission" date="2018-03" db="EMBL/GenBank/DDBJ databases">
        <title>Draft genome sequence of Rohu Carp (Labeo rohita).</title>
        <authorList>
            <person name="Das P."/>
            <person name="Kushwaha B."/>
            <person name="Joshi C.G."/>
            <person name="Kumar D."/>
            <person name="Nagpure N.S."/>
            <person name="Sahoo L."/>
            <person name="Das S.P."/>
            <person name="Bit A."/>
            <person name="Patnaik S."/>
            <person name="Meher P.K."/>
            <person name="Jayasankar P."/>
            <person name="Koringa P.G."/>
            <person name="Patel N.V."/>
            <person name="Hinsu A.T."/>
            <person name="Kumar R."/>
            <person name="Pandey M."/>
            <person name="Agarwal S."/>
            <person name="Srivastava S."/>
            <person name="Singh M."/>
            <person name="Iquebal M.A."/>
            <person name="Jaiswal S."/>
            <person name="Angadi U.B."/>
            <person name="Kumar N."/>
            <person name="Raza M."/>
            <person name="Shah T.M."/>
            <person name="Rai A."/>
            <person name="Jena J.K."/>
        </authorList>
    </citation>
    <scope>NUCLEOTIDE SEQUENCE [LARGE SCALE GENOMIC DNA]</scope>
    <source>
        <strain evidence="7">DASCIFA01</strain>
        <tissue evidence="7">Testis</tissue>
    </source>
</reference>
<evidence type="ECO:0000256" key="3">
    <source>
        <dbReference type="ARBA" id="ARBA00023134"/>
    </source>
</evidence>
<evidence type="ECO:0000313" key="7">
    <source>
        <dbReference type="EMBL" id="RXN35067.1"/>
    </source>
</evidence>
<evidence type="ECO:0000256" key="4">
    <source>
        <dbReference type="SAM" id="Coils"/>
    </source>
</evidence>
<keyword evidence="5" id="KW-1133">Transmembrane helix</keyword>
<proteinExistence type="inferred from homology"/>
<keyword evidence="2" id="KW-0547">Nucleotide-binding</keyword>
<organism evidence="7 8">
    <name type="scientific">Labeo rohita</name>
    <name type="common">Indian major carp</name>
    <name type="synonym">Cyprinus rohita</name>
    <dbReference type="NCBI Taxonomy" id="84645"/>
    <lineage>
        <taxon>Eukaryota</taxon>
        <taxon>Metazoa</taxon>
        <taxon>Chordata</taxon>
        <taxon>Craniata</taxon>
        <taxon>Vertebrata</taxon>
        <taxon>Euteleostomi</taxon>
        <taxon>Actinopterygii</taxon>
        <taxon>Neopterygii</taxon>
        <taxon>Teleostei</taxon>
        <taxon>Ostariophysi</taxon>
        <taxon>Cypriniformes</taxon>
        <taxon>Cyprinidae</taxon>
        <taxon>Labeoninae</taxon>
        <taxon>Labeonini</taxon>
        <taxon>Labeo</taxon>
    </lineage>
</organism>
<dbReference type="Proteomes" id="UP000290572">
    <property type="component" value="Unassembled WGS sequence"/>
</dbReference>
<gene>
    <name evidence="7" type="ORF">ROHU_003877</name>
</gene>
<comment type="similarity">
    <text evidence="1">Belongs to the TRAFAC class TrmE-Era-EngA-EngB-Septin-like GTPase superfamily. AIG1/Toc34/Toc159-like paraseptin GTPase family. IAN subfamily.</text>
</comment>
<name>A0A498NUA0_LABRO</name>
<sequence length="533" mass="61980">MPNITVTCAEIQTDGGFEFKLPSDLLNQTLNPDCEQSWYLQDGFKIADPSDPQTLIDPATAVKSDRLFTSHCVNLNHEIICDSTDGSHFSREIMFRVRNQTTVTPNSDVVNEATLQHSDQLWWFLAVSLIVLLVLMCFLLRKRIFRKCLLSVSVRIQKTDLNEEHLEMMKEQLVSRCSAGLRAVLLTVPLEKPLQNEEEILDNIKCLFGPEVQKYIMILFTHEDDLEELEETIDEHLEKHADLQQLVTECGGQFHCFNNRSKSDDQVLELMQKIERMMMENGGNFVIGQRRRSTSKDTPDVNFSGKLPAEDPGPHAFIIVIKLGRFTEEEKNTIKELKEVFGEQIEKYSMIIFTHKDQLKNMTIEQFLQNSDPDLKKLVQSCGNRFFCLDNESASYPQIKDLISKIEKMVEENGGHFTNDMFEEAEKYIQEIQEQNLHEKLKMFKEKKKWVDRSEWQKMYWRLVEESRREALRGAIAHLYTAADDQYQMVEIPEEKESEITEVMSKKISRRKAVRLAFRTTGTLAKQKMCRVQ</sequence>
<feature type="coiled-coil region" evidence="4">
    <location>
        <begin position="219"/>
        <end position="246"/>
    </location>
</feature>
<feature type="domain" description="AIG1-type G" evidence="6">
    <location>
        <begin position="174"/>
        <end position="288"/>
    </location>
</feature>
<keyword evidence="5" id="KW-0812">Transmembrane</keyword>
<comment type="caution">
    <text evidence="7">The sequence shown here is derived from an EMBL/GenBank/DDBJ whole genome shotgun (WGS) entry which is preliminary data.</text>
</comment>
<dbReference type="GO" id="GO:0005525">
    <property type="term" value="F:GTP binding"/>
    <property type="evidence" value="ECO:0007669"/>
    <property type="project" value="UniProtKB-KW"/>
</dbReference>
<dbReference type="Pfam" id="PF04548">
    <property type="entry name" value="AIG1"/>
    <property type="match status" value="2"/>
</dbReference>
<dbReference type="Gene3D" id="3.40.50.300">
    <property type="entry name" value="P-loop containing nucleotide triphosphate hydrolases"/>
    <property type="match status" value="2"/>
</dbReference>
<keyword evidence="8" id="KW-1185">Reference proteome</keyword>
<evidence type="ECO:0000259" key="6">
    <source>
        <dbReference type="Pfam" id="PF04548"/>
    </source>
</evidence>
<keyword evidence="5" id="KW-0472">Membrane</keyword>
<dbReference type="SUPFAM" id="SSF52540">
    <property type="entry name" value="P-loop containing nucleoside triphosphate hydrolases"/>
    <property type="match status" value="2"/>
</dbReference>
<protein>
    <submittedName>
        <fullName evidence="7">GTPase IMAP family member 8-like protein</fullName>
    </submittedName>
</protein>
<feature type="domain" description="AIG1-type G" evidence="6">
    <location>
        <begin position="309"/>
        <end position="435"/>
    </location>
</feature>
<dbReference type="PANTHER" id="PTHR10903">
    <property type="entry name" value="GTPASE, IMAP FAMILY MEMBER-RELATED"/>
    <property type="match status" value="1"/>
</dbReference>
<feature type="transmembrane region" description="Helical" evidence="5">
    <location>
        <begin position="121"/>
        <end position="140"/>
    </location>
</feature>
<evidence type="ECO:0000256" key="2">
    <source>
        <dbReference type="ARBA" id="ARBA00022741"/>
    </source>
</evidence>
<dbReference type="EMBL" id="QBIY01011144">
    <property type="protein sequence ID" value="RXN35067.1"/>
    <property type="molecule type" value="Genomic_DNA"/>
</dbReference>
<dbReference type="STRING" id="84645.A0A498NUA0"/>
<evidence type="ECO:0000256" key="5">
    <source>
        <dbReference type="SAM" id="Phobius"/>
    </source>
</evidence>
<evidence type="ECO:0000256" key="1">
    <source>
        <dbReference type="ARBA" id="ARBA00008535"/>
    </source>
</evidence>
<dbReference type="InterPro" id="IPR045058">
    <property type="entry name" value="GIMA/IAN/Toc"/>
</dbReference>
<keyword evidence="4" id="KW-0175">Coiled coil</keyword>
<keyword evidence="3" id="KW-0342">GTP-binding</keyword>
<accession>A0A498NUA0</accession>
<dbReference type="PANTHER" id="PTHR10903:SF188">
    <property type="entry name" value="GTPASE IMAP FAMILY MEMBER 2-LIKE-RELATED"/>
    <property type="match status" value="1"/>
</dbReference>
<dbReference type="InterPro" id="IPR006703">
    <property type="entry name" value="G_AIG1"/>
</dbReference>
<dbReference type="AlphaFoldDB" id="A0A498NUA0"/>